<keyword evidence="2 4" id="KW-0863">Zinc-finger</keyword>
<keyword evidence="7" id="KW-1185">Reference proteome</keyword>
<dbReference type="InterPro" id="IPR036236">
    <property type="entry name" value="Znf_C2H2_sf"/>
</dbReference>
<dbReference type="PANTHER" id="PTHR23235:SF120">
    <property type="entry name" value="KRUPPEL-LIKE FACTOR 15"/>
    <property type="match status" value="1"/>
</dbReference>
<sequence length="629" mass="69565">MKRSFNYSSVSISPAMVDNARPSHSFQHPATLAAQPPQLNIHSRQTTRNPQTQLYSDYLSPTDAAPRQPLVQQWYHHPNIQAPERQSLAGLGISMSPFATLDTQQFSTVAQPVSLPLRLPASPFSQTLNLPSLRELGLDDICLSSPVNGSCISRPYGDSFLDLRSPSIMVTEDVNTAYSPYPTDEFVAHSPSWNDGNLILSLDVGIRDDFMPDVGPGALVPYNKQPTSPTEPLIGLFADFNMWELALSQQQAPQTINTALLIDDEAGSGRDTEAENEADMDVDMDAYVRSRAPSPVLQYPEDSMETLLDDGDNVRFTSADVDIIMSVLSTSVVKEETEDLAISGALILRSNVSTPIILPYTNNQGLPVPPLPTRSGTIPPAPSPNPAYLLPMQPLAFMPKQLTDSPFIPGSPSPSEPDPNLALVLVPSPRVPLGDLTATVAANRDSVFNAHKGIELEELRAKVEEFRAQNPGEDIDKMWLATWAGKLSESGERLDEFRCYVKGCSQSNKRRDHILVHVGAHVEFRPFKCDFCDMRFLRKNECKRHMSSHGGLKPYICEICPPEKEKSFVRQDLLKRHIKVTHNQGGGSEYGRRRKRMKLDTQEGPKLLTYAEPQVPSSFCSFPPCSFTL</sequence>
<proteinExistence type="predicted"/>
<feature type="domain" description="C2H2-type" evidence="5">
    <location>
        <begin position="527"/>
        <end position="554"/>
    </location>
</feature>
<accession>A0A8K0XTJ0</accession>
<dbReference type="PANTHER" id="PTHR23235">
    <property type="entry name" value="KRUEPPEL-LIKE TRANSCRIPTION FACTOR"/>
    <property type="match status" value="1"/>
</dbReference>
<evidence type="ECO:0000313" key="7">
    <source>
        <dbReference type="Proteomes" id="UP000813824"/>
    </source>
</evidence>
<dbReference type="Proteomes" id="UP000813824">
    <property type="component" value="Unassembled WGS sequence"/>
</dbReference>
<evidence type="ECO:0000256" key="3">
    <source>
        <dbReference type="ARBA" id="ARBA00022833"/>
    </source>
</evidence>
<dbReference type="SMART" id="SM00355">
    <property type="entry name" value="ZnF_C2H2"/>
    <property type="match status" value="3"/>
</dbReference>
<dbReference type="SUPFAM" id="SSF57667">
    <property type="entry name" value="beta-beta-alpha zinc fingers"/>
    <property type="match status" value="1"/>
</dbReference>
<dbReference type="EMBL" id="JAEVFJ010000003">
    <property type="protein sequence ID" value="KAH8105937.1"/>
    <property type="molecule type" value="Genomic_DNA"/>
</dbReference>
<evidence type="ECO:0000256" key="1">
    <source>
        <dbReference type="ARBA" id="ARBA00022723"/>
    </source>
</evidence>
<dbReference type="GO" id="GO:0008270">
    <property type="term" value="F:zinc ion binding"/>
    <property type="evidence" value="ECO:0007669"/>
    <property type="project" value="UniProtKB-KW"/>
</dbReference>
<evidence type="ECO:0000256" key="2">
    <source>
        <dbReference type="ARBA" id="ARBA00022771"/>
    </source>
</evidence>
<protein>
    <recommendedName>
        <fullName evidence="5">C2H2-type domain-containing protein</fullName>
    </recommendedName>
</protein>
<name>A0A8K0XTJ0_9AGAR</name>
<dbReference type="Gene3D" id="3.30.160.60">
    <property type="entry name" value="Classic Zinc Finger"/>
    <property type="match status" value="1"/>
</dbReference>
<reference evidence="6" key="1">
    <citation type="journal article" date="2021" name="New Phytol.">
        <title>Evolutionary innovations through gain and loss of genes in the ectomycorrhizal Boletales.</title>
        <authorList>
            <person name="Wu G."/>
            <person name="Miyauchi S."/>
            <person name="Morin E."/>
            <person name="Kuo A."/>
            <person name="Drula E."/>
            <person name="Varga T."/>
            <person name="Kohler A."/>
            <person name="Feng B."/>
            <person name="Cao Y."/>
            <person name="Lipzen A."/>
            <person name="Daum C."/>
            <person name="Hundley H."/>
            <person name="Pangilinan J."/>
            <person name="Johnson J."/>
            <person name="Barry K."/>
            <person name="LaButti K."/>
            <person name="Ng V."/>
            <person name="Ahrendt S."/>
            <person name="Min B."/>
            <person name="Choi I.G."/>
            <person name="Park H."/>
            <person name="Plett J.M."/>
            <person name="Magnuson J."/>
            <person name="Spatafora J.W."/>
            <person name="Nagy L.G."/>
            <person name="Henrissat B."/>
            <person name="Grigoriev I.V."/>
            <person name="Yang Z.L."/>
            <person name="Xu J."/>
            <person name="Martin F.M."/>
        </authorList>
    </citation>
    <scope>NUCLEOTIDE SEQUENCE</scope>
    <source>
        <strain evidence="6">KKN 215</strain>
    </source>
</reference>
<dbReference type="PROSITE" id="PS50157">
    <property type="entry name" value="ZINC_FINGER_C2H2_2"/>
    <property type="match status" value="2"/>
</dbReference>
<keyword evidence="1" id="KW-0479">Metal-binding</keyword>
<dbReference type="PROSITE" id="PS00028">
    <property type="entry name" value="ZINC_FINGER_C2H2_1"/>
    <property type="match status" value="1"/>
</dbReference>
<evidence type="ECO:0000313" key="6">
    <source>
        <dbReference type="EMBL" id="KAH8105937.1"/>
    </source>
</evidence>
<evidence type="ECO:0000256" key="4">
    <source>
        <dbReference type="PROSITE-ProRule" id="PRU00042"/>
    </source>
</evidence>
<dbReference type="OrthoDB" id="8117402at2759"/>
<evidence type="ECO:0000259" key="5">
    <source>
        <dbReference type="PROSITE" id="PS50157"/>
    </source>
</evidence>
<organism evidence="6 7">
    <name type="scientific">Cristinia sonorae</name>
    <dbReference type="NCBI Taxonomy" id="1940300"/>
    <lineage>
        <taxon>Eukaryota</taxon>
        <taxon>Fungi</taxon>
        <taxon>Dikarya</taxon>
        <taxon>Basidiomycota</taxon>
        <taxon>Agaricomycotina</taxon>
        <taxon>Agaricomycetes</taxon>
        <taxon>Agaricomycetidae</taxon>
        <taxon>Agaricales</taxon>
        <taxon>Pleurotineae</taxon>
        <taxon>Stephanosporaceae</taxon>
        <taxon>Cristinia</taxon>
    </lineage>
</organism>
<dbReference type="InterPro" id="IPR013087">
    <property type="entry name" value="Znf_C2H2_type"/>
</dbReference>
<keyword evidence="3" id="KW-0862">Zinc</keyword>
<feature type="domain" description="C2H2-type" evidence="5">
    <location>
        <begin position="497"/>
        <end position="526"/>
    </location>
</feature>
<dbReference type="GO" id="GO:0000981">
    <property type="term" value="F:DNA-binding transcription factor activity, RNA polymerase II-specific"/>
    <property type="evidence" value="ECO:0007669"/>
    <property type="project" value="TreeGrafter"/>
</dbReference>
<comment type="caution">
    <text evidence="6">The sequence shown here is derived from an EMBL/GenBank/DDBJ whole genome shotgun (WGS) entry which is preliminary data.</text>
</comment>
<dbReference type="GO" id="GO:0000978">
    <property type="term" value="F:RNA polymerase II cis-regulatory region sequence-specific DNA binding"/>
    <property type="evidence" value="ECO:0007669"/>
    <property type="project" value="TreeGrafter"/>
</dbReference>
<dbReference type="AlphaFoldDB" id="A0A8K0XTJ0"/>
<gene>
    <name evidence="6" type="ORF">BXZ70DRAFT_917454</name>
</gene>